<dbReference type="AlphaFoldDB" id="A0A6A6LPP4"/>
<evidence type="ECO:0000313" key="3">
    <source>
        <dbReference type="Proteomes" id="UP000467840"/>
    </source>
</evidence>
<dbReference type="EMBL" id="JAAGAX010000009">
    <property type="protein sequence ID" value="KAF2303391.1"/>
    <property type="molecule type" value="Genomic_DNA"/>
</dbReference>
<comment type="caution">
    <text evidence="2">The sequence shown here is derived from an EMBL/GenBank/DDBJ whole genome shotgun (WGS) entry which is preliminary data.</text>
</comment>
<accession>A0A6A6LPP4</accession>
<protein>
    <submittedName>
        <fullName evidence="2">Uncharacterized protein</fullName>
    </submittedName>
</protein>
<evidence type="ECO:0000313" key="2">
    <source>
        <dbReference type="EMBL" id="KAF2303391.1"/>
    </source>
</evidence>
<name>A0A6A6LPP4_HEVBR</name>
<proteinExistence type="predicted"/>
<sequence>MDASQRQKHRKKSSKTVVIRNVNYITRKRGNGEKASFSDESYSDEDDFTDKDSLQQKVNDAIGSLEKLHKSRSSNHRKKEGEKTNDQWDAFENLLMRDKEATVNGVERLHPMDVPDEHFTVKSLGVGTALANNCAMDLELEKVPKQPMAASDSFVVAQREGEWKNLEMGLGLSYLQLSHPQLSLETEKIDLTLSSQPGNGTVKENHEILGGYEPNDLCVVLEWDSGLESGRESWTSDHGIDISFMETERRSSSIETNNDAAKKLASNCDSTTIKKKESNGRKVPGKDCWSN</sequence>
<dbReference type="Proteomes" id="UP000467840">
    <property type="component" value="Chromosome 16"/>
</dbReference>
<feature type="compositionally biased region" description="Basic residues" evidence="1">
    <location>
        <begin position="69"/>
        <end position="78"/>
    </location>
</feature>
<keyword evidence="3" id="KW-1185">Reference proteome</keyword>
<evidence type="ECO:0000256" key="1">
    <source>
        <dbReference type="SAM" id="MobiDB-lite"/>
    </source>
</evidence>
<feature type="region of interest" description="Disordered" evidence="1">
    <location>
        <begin position="1"/>
        <end position="52"/>
    </location>
</feature>
<organism evidence="2 3">
    <name type="scientific">Hevea brasiliensis</name>
    <name type="common">Para rubber tree</name>
    <name type="synonym">Siphonia brasiliensis</name>
    <dbReference type="NCBI Taxonomy" id="3981"/>
    <lineage>
        <taxon>Eukaryota</taxon>
        <taxon>Viridiplantae</taxon>
        <taxon>Streptophyta</taxon>
        <taxon>Embryophyta</taxon>
        <taxon>Tracheophyta</taxon>
        <taxon>Spermatophyta</taxon>
        <taxon>Magnoliopsida</taxon>
        <taxon>eudicotyledons</taxon>
        <taxon>Gunneridae</taxon>
        <taxon>Pentapetalae</taxon>
        <taxon>rosids</taxon>
        <taxon>fabids</taxon>
        <taxon>Malpighiales</taxon>
        <taxon>Euphorbiaceae</taxon>
        <taxon>Crotonoideae</taxon>
        <taxon>Micrandreae</taxon>
        <taxon>Hevea</taxon>
    </lineage>
</organism>
<feature type="compositionally biased region" description="Basic residues" evidence="1">
    <location>
        <begin position="1"/>
        <end position="14"/>
    </location>
</feature>
<gene>
    <name evidence="2" type="ORF">GH714_017764</name>
</gene>
<reference evidence="2 3" key="1">
    <citation type="journal article" date="2020" name="Mol. Plant">
        <title>The Chromosome-Based Rubber Tree Genome Provides New Insights into Spurge Genome Evolution and Rubber Biosynthesis.</title>
        <authorList>
            <person name="Liu J."/>
            <person name="Shi C."/>
            <person name="Shi C.C."/>
            <person name="Li W."/>
            <person name="Zhang Q.J."/>
            <person name="Zhang Y."/>
            <person name="Li K."/>
            <person name="Lu H.F."/>
            <person name="Shi C."/>
            <person name="Zhu S.T."/>
            <person name="Xiao Z.Y."/>
            <person name="Nan H."/>
            <person name="Yue Y."/>
            <person name="Zhu X.G."/>
            <person name="Wu Y."/>
            <person name="Hong X.N."/>
            <person name="Fan G.Y."/>
            <person name="Tong Y."/>
            <person name="Zhang D."/>
            <person name="Mao C.L."/>
            <person name="Liu Y.L."/>
            <person name="Hao S.J."/>
            <person name="Liu W.Q."/>
            <person name="Lv M.Q."/>
            <person name="Zhang H.B."/>
            <person name="Liu Y."/>
            <person name="Hu-Tang G.R."/>
            <person name="Wang J.P."/>
            <person name="Wang J.H."/>
            <person name="Sun Y.H."/>
            <person name="Ni S.B."/>
            <person name="Chen W.B."/>
            <person name="Zhang X.C."/>
            <person name="Jiao Y.N."/>
            <person name="Eichler E.E."/>
            <person name="Li G.H."/>
            <person name="Liu X."/>
            <person name="Gao L.Z."/>
        </authorList>
    </citation>
    <scope>NUCLEOTIDE SEQUENCE [LARGE SCALE GENOMIC DNA]</scope>
    <source>
        <strain evidence="3">cv. GT1</strain>
        <tissue evidence="2">Leaf</tissue>
    </source>
</reference>
<feature type="region of interest" description="Disordered" evidence="1">
    <location>
        <begin position="65"/>
        <end position="85"/>
    </location>
</feature>